<sequence length="577" mass="63149">MHEGVYDFEELLQLPVGQASHVPEFLGPVEVTTVAGKGRGLVVTRDVSAGELLFANRAFAVAKPSQLLEATVRKLECPSRCSEEEFRSFFLLCSSSQGPVPELPQLTCRARDQPEGPQSQGSPVSQVSQGPLRPVNRSLVKAILAANAHELDTSDVAGLQSAPSEVSSLFLTASLVNHSCRPSAARVFLGDMMFVRAARDLRRGEEITDGYISVLQPVMERRADIRKRYGFDLNEDRGLVEAALLPEAEVLAVLRRMDEAASLEDFQAIFEDITTLVQRGMLRLVGPSEPSCSAKVQGAAQRLGLGLERVLLAGAGAVPVLAATAAILDADKADKEAARAYCRCCWIMEELAPHNAYHAKWALEALLCASRASLPLEDYVAYARKVLTYHIGPGTLETVLRCQLGKKRSGALLDSSHVTHGELRMWPPGEVGITHQRRQTSNGDGEALDLQLHLDEAAPPNEVEISANQMLLYVRVRQKRVYLALPGSVVHGAQGRPVRLSKQGRRIQASFHLQPALSLTQRDSSVISGVRWHLLSFVDLLLPRFRIFSKKGYGRNERWSRSYLSLRVAGSCIGSQS</sequence>
<gene>
    <name evidence="3" type="primary">SMYD2</name>
    <name evidence="3" type="ORF">SNAT2548_LOCUS34525</name>
</gene>
<comment type="caution">
    <text evidence="3">The sequence shown here is derived from an EMBL/GenBank/DDBJ whole genome shotgun (WGS) entry which is preliminary data.</text>
</comment>
<feature type="compositionally biased region" description="Low complexity" evidence="1">
    <location>
        <begin position="116"/>
        <end position="131"/>
    </location>
</feature>
<name>A0A812V0I6_9DINO</name>
<dbReference type="Pfam" id="PF00856">
    <property type="entry name" value="SET"/>
    <property type="match status" value="1"/>
</dbReference>
<dbReference type="Proteomes" id="UP000604046">
    <property type="component" value="Unassembled WGS sequence"/>
</dbReference>
<dbReference type="AlphaFoldDB" id="A0A812V0I6"/>
<dbReference type="OrthoDB" id="419383at2759"/>
<dbReference type="Gene3D" id="2.170.270.10">
    <property type="entry name" value="SET domain"/>
    <property type="match status" value="1"/>
</dbReference>
<reference evidence="3" key="1">
    <citation type="submission" date="2021-02" db="EMBL/GenBank/DDBJ databases">
        <authorList>
            <person name="Dougan E. K."/>
            <person name="Rhodes N."/>
            <person name="Thang M."/>
            <person name="Chan C."/>
        </authorList>
    </citation>
    <scope>NUCLEOTIDE SEQUENCE</scope>
</reference>
<evidence type="ECO:0000313" key="3">
    <source>
        <dbReference type="EMBL" id="CAE7607133.1"/>
    </source>
</evidence>
<dbReference type="InterPro" id="IPR046341">
    <property type="entry name" value="SET_dom_sf"/>
</dbReference>
<dbReference type="EMBL" id="CAJNDS010002813">
    <property type="protein sequence ID" value="CAE7607133.1"/>
    <property type="molecule type" value="Genomic_DNA"/>
</dbReference>
<protein>
    <submittedName>
        <fullName evidence="3">SMYD2 protein</fullName>
    </submittedName>
</protein>
<keyword evidence="4" id="KW-1185">Reference proteome</keyword>
<dbReference type="PANTHER" id="PTHR47643:SF2">
    <property type="entry name" value="TPR DOMAIN PROTEIN (AFU_ORTHOLOGUE AFUA_5G12710)"/>
    <property type="match status" value="1"/>
</dbReference>
<dbReference type="SUPFAM" id="SSF82199">
    <property type="entry name" value="SET domain"/>
    <property type="match status" value="1"/>
</dbReference>
<proteinExistence type="predicted"/>
<dbReference type="PROSITE" id="PS50280">
    <property type="entry name" value="SET"/>
    <property type="match status" value="1"/>
</dbReference>
<evidence type="ECO:0000313" key="4">
    <source>
        <dbReference type="Proteomes" id="UP000604046"/>
    </source>
</evidence>
<evidence type="ECO:0000256" key="1">
    <source>
        <dbReference type="SAM" id="MobiDB-lite"/>
    </source>
</evidence>
<feature type="domain" description="SET" evidence="2">
    <location>
        <begin position="27"/>
        <end position="212"/>
    </location>
</feature>
<organism evidence="3 4">
    <name type="scientific">Symbiodinium natans</name>
    <dbReference type="NCBI Taxonomy" id="878477"/>
    <lineage>
        <taxon>Eukaryota</taxon>
        <taxon>Sar</taxon>
        <taxon>Alveolata</taxon>
        <taxon>Dinophyceae</taxon>
        <taxon>Suessiales</taxon>
        <taxon>Symbiodiniaceae</taxon>
        <taxon>Symbiodinium</taxon>
    </lineage>
</organism>
<dbReference type="PANTHER" id="PTHR47643">
    <property type="entry name" value="TPR DOMAIN PROTEIN (AFU_ORTHOLOGUE AFUA_5G12710)"/>
    <property type="match status" value="1"/>
</dbReference>
<accession>A0A812V0I6</accession>
<dbReference type="InterPro" id="IPR001214">
    <property type="entry name" value="SET_dom"/>
</dbReference>
<dbReference type="SMART" id="SM00317">
    <property type="entry name" value="SET"/>
    <property type="match status" value="1"/>
</dbReference>
<evidence type="ECO:0000259" key="2">
    <source>
        <dbReference type="PROSITE" id="PS50280"/>
    </source>
</evidence>
<dbReference type="InterPro" id="IPR053209">
    <property type="entry name" value="Gramillin-biosynth_MTr"/>
</dbReference>
<feature type="region of interest" description="Disordered" evidence="1">
    <location>
        <begin position="110"/>
        <end position="131"/>
    </location>
</feature>